<feature type="coiled-coil region" evidence="1">
    <location>
        <begin position="128"/>
        <end position="155"/>
    </location>
</feature>
<comment type="caution">
    <text evidence="2">The sequence shown here is derived from an EMBL/GenBank/DDBJ whole genome shotgun (WGS) entry which is preliminary data.</text>
</comment>
<name>A0A3M7Q2A8_BRAPC</name>
<organism evidence="2 3">
    <name type="scientific">Brachionus plicatilis</name>
    <name type="common">Marine rotifer</name>
    <name type="synonym">Brachionus muelleri</name>
    <dbReference type="NCBI Taxonomy" id="10195"/>
    <lineage>
        <taxon>Eukaryota</taxon>
        <taxon>Metazoa</taxon>
        <taxon>Spiralia</taxon>
        <taxon>Gnathifera</taxon>
        <taxon>Rotifera</taxon>
        <taxon>Eurotatoria</taxon>
        <taxon>Monogononta</taxon>
        <taxon>Pseudotrocha</taxon>
        <taxon>Ploima</taxon>
        <taxon>Brachionidae</taxon>
        <taxon>Brachionus</taxon>
    </lineage>
</organism>
<dbReference type="OrthoDB" id="10212562at2759"/>
<dbReference type="AlphaFoldDB" id="A0A3M7Q2A8"/>
<evidence type="ECO:0000313" key="2">
    <source>
        <dbReference type="EMBL" id="RNA05332.1"/>
    </source>
</evidence>
<proteinExistence type="predicted"/>
<evidence type="ECO:0000256" key="1">
    <source>
        <dbReference type="SAM" id="Coils"/>
    </source>
</evidence>
<reference evidence="2 3" key="1">
    <citation type="journal article" date="2018" name="Sci. Rep.">
        <title>Genomic signatures of local adaptation to the degree of environmental predictability in rotifers.</title>
        <authorList>
            <person name="Franch-Gras L."/>
            <person name="Hahn C."/>
            <person name="Garcia-Roger E.M."/>
            <person name="Carmona M.J."/>
            <person name="Serra M."/>
            <person name="Gomez A."/>
        </authorList>
    </citation>
    <scope>NUCLEOTIDE SEQUENCE [LARGE SCALE GENOMIC DNA]</scope>
    <source>
        <strain evidence="2">HYR1</strain>
    </source>
</reference>
<dbReference type="Proteomes" id="UP000276133">
    <property type="component" value="Unassembled WGS sequence"/>
</dbReference>
<protein>
    <recommendedName>
        <fullName evidence="4">BEN domain-containing protein</fullName>
    </recommendedName>
</protein>
<keyword evidence="3" id="KW-1185">Reference proteome</keyword>
<evidence type="ECO:0000313" key="3">
    <source>
        <dbReference type="Proteomes" id="UP000276133"/>
    </source>
</evidence>
<gene>
    <name evidence="2" type="ORF">BpHYR1_042708</name>
</gene>
<keyword evidence="1" id="KW-0175">Coiled coil</keyword>
<evidence type="ECO:0008006" key="4">
    <source>
        <dbReference type="Google" id="ProtNLM"/>
    </source>
</evidence>
<sequence>MSKSLPLKRKKILTVSSSDEENEIDNIPKAPRTERLKAKKFARSENNKDCFYLVQFCIEPSRYSIVRESKIQLNTDNPTAVVVISNGKKYSVKIKKKADEYDSIKMLKEDEPESIQNEIPIQIFESFKKELQEKLKVQKEAYDSLAKELKEFKEIKECSIEKKFVYQGTDLIKDVYGTLPHIWVANCCKILFTEDEMKSCVLVPSSSSKRPACCPEKVKLIRGALSNKYDLSADKIEKIWKASIKAFNSKGRGLIYALNRVKDTILNQF</sequence>
<dbReference type="EMBL" id="REGN01007771">
    <property type="protein sequence ID" value="RNA05332.1"/>
    <property type="molecule type" value="Genomic_DNA"/>
</dbReference>
<accession>A0A3M7Q2A8</accession>